<dbReference type="PANTHER" id="PTHR23169">
    <property type="entry name" value="ENVOPLAKIN"/>
    <property type="match status" value="1"/>
</dbReference>
<keyword evidence="2" id="KW-0597">Phosphoprotein</keyword>
<dbReference type="GO" id="GO:0045104">
    <property type="term" value="P:intermediate filament cytoskeleton organization"/>
    <property type="evidence" value="ECO:0007669"/>
    <property type="project" value="InterPro"/>
</dbReference>
<dbReference type="Gene3D" id="1.20.58.60">
    <property type="match status" value="2"/>
</dbReference>
<dbReference type="AlphaFoldDB" id="A0A8S4NK27"/>
<dbReference type="InterPro" id="IPR001452">
    <property type="entry name" value="SH3_domain"/>
</dbReference>
<evidence type="ECO:0000256" key="3">
    <source>
        <dbReference type="ARBA" id="ARBA00022737"/>
    </source>
</evidence>
<reference evidence="6" key="1">
    <citation type="submission" date="2022-03" db="EMBL/GenBank/DDBJ databases">
        <authorList>
            <person name="Martin C."/>
        </authorList>
    </citation>
    <scope>NUCLEOTIDE SEQUENCE</scope>
</reference>
<dbReference type="PROSITE" id="PS50002">
    <property type="entry name" value="SH3"/>
    <property type="match status" value="1"/>
</dbReference>
<protein>
    <recommendedName>
        <fullName evidence="5">SH3 domain-containing protein</fullName>
    </recommendedName>
</protein>
<feature type="domain" description="SH3" evidence="5">
    <location>
        <begin position="251"/>
        <end position="308"/>
    </location>
</feature>
<evidence type="ECO:0000259" key="5">
    <source>
        <dbReference type="PROSITE" id="PS50002"/>
    </source>
</evidence>
<organism evidence="6 7">
    <name type="scientific">Owenia fusiformis</name>
    <name type="common">Polychaete worm</name>
    <dbReference type="NCBI Taxonomy" id="6347"/>
    <lineage>
        <taxon>Eukaryota</taxon>
        <taxon>Metazoa</taxon>
        <taxon>Spiralia</taxon>
        <taxon>Lophotrochozoa</taxon>
        <taxon>Annelida</taxon>
        <taxon>Polychaeta</taxon>
        <taxon>Sedentaria</taxon>
        <taxon>Canalipalpata</taxon>
        <taxon>Sabellida</taxon>
        <taxon>Oweniida</taxon>
        <taxon>Oweniidae</taxon>
        <taxon>Owenia</taxon>
    </lineage>
</organism>
<evidence type="ECO:0000256" key="4">
    <source>
        <dbReference type="PROSITE-ProRule" id="PRU00192"/>
    </source>
</evidence>
<dbReference type="InterPro" id="IPR036028">
    <property type="entry name" value="SH3-like_dom_sf"/>
</dbReference>
<sequence>MDSRTPESCLQWIRDEKKILDSFDYGSCLQGSRNALQGQGRRDRMINSYKAEVESVIENNQNDASHDADAIQDKYSELLSLSAKTLSCSESVLEITKFEEVINDLSHSLDSRANELARASVSISESSDESIPNNDTMLRSSQRCIFAIKNNWNWVSKMMKCMQTHLDNAAAYHQFFNEASECELWMEKSLSRLSRTFQLMQIQGDRESVNNMLKEIKETLTAYLHWQGKVDSLFHRCGDIVPVDLRVEPLSNPKPATALCSYKTENFSIMEGEDIILLENEDPKLWKVRNSDGEIGEVPPVICLLSTADPKAVDLAVRLRLQLLALWTGSVKRLGRQVIWFMCLVLRDWVEEEIKLLKCLPKSQKKGNIESSFLH</sequence>
<name>A0A8S4NK27_OWEFU</name>
<evidence type="ECO:0000313" key="7">
    <source>
        <dbReference type="Proteomes" id="UP000749559"/>
    </source>
</evidence>
<keyword evidence="1 4" id="KW-0728">SH3 domain</keyword>
<keyword evidence="3" id="KW-0677">Repeat</keyword>
<dbReference type="Gene3D" id="2.30.30.40">
    <property type="entry name" value="SH3 Domains"/>
    <property type="match status" value="1"/>
</dbReference>
<evidence type="ECO:0000313" key="6">
    <source>
        <dbReference type="EMBL" id="CAH1780720.1"/>
    </source>
</evidence>
<dbReference type="InterPro" id="IPR041615">
    <property type="entry name" value="Desmoplakin_SH3"/>
</dbReference>
<evidence type="ECO:0000256" key="2">
    <source>
        <dbReference type="ARBA" id="ARBA00022553"/>
    </source>
</evidence>
<gene>
    <name evidence="6" type="ORF">OFUS_LOCUS7374</name>
</gene>
<proteinExistence type="predicted"/>
<comment type="caution">
    <text evidence="6">The sequence shown here is derived from an EMBL/GenBank/DDBJ whole genome shotgun (WGS) entry which is preliminary data.</text>
</comment>
<accession>A0A8S4NK27</accession>
<dbReference type="Proteomes" id="UP000749559">
    <property type="component" value="Unassembled WGS sequence"/>
</dbReference>
<dbReference type="InterPro" id="IPR043197">
    <property type="entry name" value="Plakin"/>
</dbReference>
<dbReference type="EMBL" id="CAIIXF020000004">
    <property type="protein sequence ID" value="CAH1780720.1"/>
    <property type="molecule type" value="Genomic_DNA"/>
</dbReference>
<evidence type="ECO:0000256" key="1">
    <source>
        <dbReference type="ARBA" id="ARBA00022443"/>
    </source>
</evidence>
<keyword evidence="7" id="KW-1185">Reference proteome</keyword>
<dbReference type="OrthoDB" id="18740at2759"/>
<dbReference type="SUPFAM" id="SSF50044">
    <property type="entry name" value="SH3-domain"/>
    <property type="match status" value="1"/>
</dbReference>
<dbReference type="SUPFAM" id="SSF46966">
    <property type="entry name" value="Spectrin repeat"/>
    <property type="match status" value="1"/>
</dbReference>
<dbReference type="Pfam" id="PF17902">
    <property type="entry name" value="SH3_10"/>
    <property type="match status" value="1"/>
</dbReference>